<dbReference type="InterPro" id="IPR014353">
    <property type="entry name" value="Membr-bd_ADH_cyt_c"/>
</dbReference>
<dbReference type="GO" id="GO:0005886">
    <property type="term" value="C:plasma membrane"/>
    <property type="evidence" value="ECO:0007669"/>
    <property type="project" value="UniProtKB-SubCell"/>
</dbReference>
<feature type="binding site" description="axial binding residue" evidence="13">
    <location>
        <position position="60"/>
    </location>
    <ligand>
        <name>heme c</name>
        <dbReference type="ChEBI" id="CHEBI:61717"/>
        <label>1</label>
    </ligand>
    <ligandPart>
        <name>Fe</name>
        <dbReference type="ChEBI" id="CHEBI:18248"/>
    </ligandPart>
</feature>
<evidence type="ECO:0000256" key="7">
    <source>
        <dbReference type="ARBA" id="ARBA00022729"/>
    </source>
</evidence>
<evidence type="ECO:0000256" key="9">
    <source>
        <dbReference type="ARBA" id="ARBA00022982"/>
    </source>
</evidence>
<evidence type="ECO:0000256" key="13">
    <source>
        <dbReference type="PIRSR" id="PIRSR000018-51"/>
    </source>
</evidence>
<feature type="binding site" description="covalent" evidence="12">
    <location>
        <position position="343"/>
    </location>
    <ligand>
        <name>heme c</name>
        <dbReference type="ChEBI" id="CHEBI:61717"/>
        <label>3</label>
    </ligand>
</feature>
<feature type="binding site" description="covalent" evidence="12">
    <location>
        <position position="59"/>
    </location>
    <ligand>
        <name>heme c</name>
        <dbReference type="ChEBI" id="CHEBI:61717"/>
        <label>1</label>
    </ligand>
</feature>
<protein>
    <submittedName>
        <fullName evidence="15">Putative alcohol dehydrogenase cytochrome c subunit AdhB</fullName>
    </submittedName>
</protein>
<dbReference type="GeneID" id="56905370"/>
<keyword evidence="6 13" id="KW-0479">Metal-binding</keyword>
<comment type="subcellular location">
    <subcellularLocation>
        <location evidence="1">Cell membrane</location>
    </subcellularLocation>
</comment>
<feature type="domain" description="Cytochrome c" evidence="14">
    <location>
        <begin position="42"/>
        <end position="145"/>
    </location>
</feature>
<evidence type="ECO:0000256" key="6">
    <source>
        <dbReference type="ARBA" id="ARBA00022723"/>
    </source>
</evidence>
<keyword evidence="9" id="KW-0249">Electron transport</keyword>
<feature type="binding site" description="axial binding residue" evidence="13">
    <location>
        <position position="208"/>
    </location>
    <ligand>
        <name>heme c</name>
        <dbReference type="ChEBI" id="CHEBI:61717"/>
        <label>2</label>
    </ligand>
    <ligandPart>
        <name>Fe</name>
        <dbReference type="ChEBI" id="CHEBI:18248"/>
    </ligandPart>
</feature>
<feature type="domain" description="Cytochrome c" evidence="14">
    <location>
        <begin position="189"/>
        <end position="304"/>
    </location>
</feature>
<dbReference type="GO" id="GO:0016614">
    <property type="term" value="F:oxidoreductase activity, acting on CH-OH group of donors"/>
    <property type="evidence" value="ECO:0007669"/>
    <property type="project" value="InterPro"/>
</dbReference>
<reference evidence="15 16" key="1">
    <citation type="journal article" date="2015" name="Appl. Microbiol. Biotechnol.">
        <title>The consequence of an additional NADH dehydrogenase paralog on the growth of Gluconobacter oxydans DSM3504.</title>
        <authorList>
            <person name="Kostner D."/>
            <person name="Luchterhand B."/>
            <person name="Junker A."/>
            <person name="Volland S."/>
            <person name="Daniel R."/>
            <person name="Buchs J."/>
            <person name="Liebl W."/>
            <person name="Ehrenreich A."/>
        </authorList>
    </citation>
    <scope>NUCLEOTIDE SEQUENCE [LARGE SCALE GENOMIC DNA]</scope>
    <source>
        <strain evidence="15">DSM 3504</strain>
    </source>
</reference>
<dbReference type="AlphaFoldDB" id="A0A067Z226"/>
<evidence type="ECO:0000259" key="14">
    <source>
        <dbReference type="PROSITE" id="PS51007"/>
    </source>
</evidence>
<dbReference type="GO" id="GO:0020037">
    <property type="term" value="F:heme binding"/>
    <property type="evidence" value="ECO:0007669"/>
    <property type="project" value="InterPro"/>
</dbReference>
<keyword evidence="7" id="KW-0732">Signal</keyword>
<feature type="binding site" description="axial binding residue" evidence="13">
    <location>
        <position position="344"/>
    </location>
    <ligand>
        <name>heme c</name>
        <dbReference type="ChEBI" id="CHEBI:61717"/>
        <label>3</label>
    </ligand>
    <ligandPart>
        <name>Fe</name>
        <dbReference type="ChEBI" id="CHEBI:18248"/>
    </ligandPart>
</feature>
<keyword evidence="8" id="KW-0677">Repeat</keyword>
<dbReference type="PANTHER" id="PTHR35008:SF8">
    <property type="entry name" value="ALCOHOL DEHYDROGENASE CYTOCHROME C SUBUNIT"/>
    <property type="match status" value="1"/>
</dbReference>
<evidence type="ECO:0000256" key="3">
    <source>
        <dbReference type="ARBA" id="ARBA00022475"/>
    </source>
</evidence>
<feature type="binding site" description="covalent" evidence="12">
    <location>
        <position position="56"/>
    </location>
    <ligand>
        <name>heme c</name>
        <dbReference type="ChEBI" id="CHEBI:61717"/>
        <label>1</label>
    </ligand>
</feature>
<dbReference type="InterPro" id="IPR036909">
    <property type="entry name" value="Cyt_c-like_dom_sf"/>
</dbReference>
<sequence>MLNALTRDRLVSEMKQGWKLAAAIGLMAVSFGAAHAQDADEALIKRGEYVARLSDCIACHTALHGQPYAGGLEIKSPIGTIYSTNITPDPEHGIGNYTLEDFTKALRKGIRKDGATVYPAMPYPEFARLSDDDIRAMYAFFMHGVKPVALQNKAPDISWPLSMRWPLGMWRAMFVPSMTPGVDKSISDPEVARGEYLVNGPGHCGECHTPRGFGMQVKAYGTAGGNAYLAGGAPIDNWIAPSLRSNSDTGLGRWSEDDIVTFLKSGRIDHSAVFGGMADVVAYSTQHWSDDDLRATAKYLKSMPAVPEGKNLGQDDGQTTALLNKGGQGNAGAEVYLHNCAICHMNDGTGVNRMFPPLAGNPVVITDDPTSLANVVAFGGILPPTNSAPSAVAMPGFKNHLSDQEMADVVNFMRKGWGNNAPGTVSASDIQKLRTTGAPVSTAGWNVSSKGWMAYMPQPYGEGWTFSPQTHTGVDDAQ</sequence>
<dbReference type="InterPro" id="IPR008168">
    <property type="entry name" value="Cyt_C_IC"/>
</dbReference>
<evidence type="ECO:0000256" key="4">
    <source>
        <dbReference type="ARBA" id="ARBA00022617"/>
    </source>
</evidence>
<feature type="binding site" description="covalent" evidence="12">
    <location>
        <position position="204"/>
    </location>
    <ligand>
        <name>heme c</name>
        <dbReference type="ChEBI" id="CHEBI:61717"/>
        <label>2</label>
    </ligand>
</feature>
<keyword evidence="3" id="KW-1003">Cell membrane</keyword>
<gene>
    <name evidence="15" type="primary">adhB3</name>
    <name evidence="15" type="ORF">GLS_c11360</name>
</gene>
<comment type="cofactor">
    <cofactor evidence="12">
        <name>heme c</name>
        <dbReference type="ChEBI" id="CHEBI:61717"/>
    </cofactor>
    <text evidence="12">Binds 3 heme c groups covalently per subunit.</text>
</comment>
<keyword evidence="4 12" id="KW-0349">Heme</keyword>
<feature type="domain" description="Cytochrome c" evidence="14">
    <location>
        <begin position="327"/>
        <end position="417"/>
    </location>
</feature>
<dbReference type="KEGG" id="goy:GLS_c11360"/>
<dbReference type="Proteomes" id="UP000031656">
    <property type="component" value="Chromosome"/>
</dbReference>
<keyword evidence="11" id="KW-0472">Membrane</keyword>
<dbReference type="HOGENOM" id="CLU_028594_0_0_5"/>
<dbReference type="InterPro" id="IPR009056">
    <property type="entry name" value="Cyt_c-like_dom"/>
</dbReference>
<dbReference type="PRINTS" id="PR00605">
    <property type="entry name" value="CYTCHROMECIC"/>
</dbReference>
<dbReference type="PROSITE" id="PS51007">
    <property type="entry name" value="CYTC"/>
    <property type="match status" value="3"/>
</dbReference>
<evidence type="ECO:0000256" key="10">
    <source>
        <dbReference type="ARBA" id="ARBA00023004"/>
    </source>
</evidence>
<evidence type="ECO:0000256" key="1">
    <source>
        <dbReference type="ARBA" id="ARBA00004236"/>
    </source>
</evidence>
<feature type="binding site" description="covalent" evidence="12">
    <location>
        <position position="207"/>
    </location>
    <ligand>
        <name>heme c</name>
        <dbReference type="ChEBI" id="CHEBI:61717"/>
        <label>2</label>
    </ligand>
</feature>
<feature type="binding site" description="covalent" evidence="12">
    <location>
        <position position="340"/>
    </location>
    <ligand>
        <name>heme c</name>
        <dbReference type="ChEBI" id="CHEBI:61717"/>
        <label>3</label>
    </ligand>
</feature>
<organism evidence="15 16">
    <name type="scientific">Gluconobacter oxydans DSM 3504</name>
    <dbReference type="NCBI Taxonomy" id="1288313"/>
    <lineage>
        <taxon>Bacteria</taxon>
        <taxon>Pseudomonadati</taxon>
        <taxon>Pseudomonadota</taxon>
        <taxon>Alphaproteobacteria</taxon>
        <taxon>Acetobacterales</taxon>
        <taxon>Acetobacteraceae</taxon>
        <taxon>Gluconobacter</taxon>
    </lineage>
</organism>
<accession>A0A067Z226</accession>
<keyword evidence="2" id="KW-0813">Transport</keyword>
<evidence type="ECO:0000313" key="15">
    <source>
        <dbReference type="EMBL" id="AHK71041.1"/>
    </source>
</evidence>
<evidence type="ECO:0000256" key="11">
    <source>
        <dbReference type="ARBA" id="ARBA00023136"/>
    </source>
</evidence>
<evidence type="ECO:0000256" key="8">
    <source>
        <dbReference type="ARBA" id="ARBA00022737"/>
    </source>
</evidence>
<name>A0A067Z226_GLUOY</name>
<evidence type="ECO:0000256" key="2">
    <source>
        <dbReference type="ARBA" id="ARBA00022448"/>
    </source>
</evidence>
<evidence type="ECO:0000313" key="16">
    <source>
        <dbReference type="Proteomes" id="UP000031656"/>
    </source>
</evidence>
<evidence type="ECO:0000256" key="12">
    <source>
        <dbReference type="PIRSR" id="PIRSR000018-50"/>
    </source>
</evidence>
<dbReference type="SUPFAM" id="SSF46626">
    <property type="entry name" value="Cytochrome c"/>
    <property type="match status" value="3"/>
</dbReference>
<dbReference type="EMBL" id="CP004373">
    <property type="protein sequence ID" value="AHK71041.1"/>
    <property type="molecule type" value="Genomic_DNA"/>
</dbReference>
<dbReference type="InterPro" id="IPR051459">
    <property type="entry name" value="Cytochrome_c-type_DH"/>
</dbReference>
<dbReference type="Gene3D" id="1.10.760.10">
    <property type="entry name" value="Cytochrome c-like domain"/>
    <property type="match status" value="3"/>
</dbReference>
<dbReference type="GO" id="GO:0009055">
    <property type="term" value="F:electron transfer activity"/>
    <property type="evidence" value="ECO:0007669"/>
    <property type="project" value="InterPro"/>
</dbReference>
<proteinExistence type="predicted"/>
<keyword evidence="5" id="KW-0679">Respiratory chain</keyword>
<keyword evidence="10 13" id="KW-0408">Iron</keyword>
<dbReference type="GO" id="GO:0005506">
    <property type="term" value="F:iron ion binding"/>
    <property type="evidence" value="ECO:0007669"/>
    <property type="project" value="InterPro"/>
</dbReference>
<dbReference type="Pfam" id="PF00034">
    <property type="entry name" value="Cytochrom_C"/>
    <property type="match status" value="2"/>
</dbReference>
<dbReference type="PANTHER" id="PTHR35008">
    <property type="entry name" value="BLL4482 PROTEIN-RELATED"/>
    <property type="match status" value="1"/>
</dbReference>
<dbReference type="RefSeq" id="WP_041111538.1">
    <property type="nucleotide sequence ID" value="NZ_CP004373.1"/>
</dbReference>
<dbReference type="PIRSF" id="PIRSF000018">
    <property type="entry name" value="Mb_ADH_cyt_c"/>
    <property type="match status" value="1"/>
</dbReference>
<evidence type="ECO:0000256" key="5">
    <source>
        <dbReference type="ARBA" id="ARBA00022660"/>
    </source>
</evidence>